<reference evidence="7 8" key="1">
    <citation type="submission" date="2018-05" db="EMBL/GenBank/DDBJ databases">
        <title>Chitinophaga sp. K3CV102501T nov., isolated from isolated from a monsoon evergreen broad-leaved forest soil.</title>
        <authorList>
            <person name="Lv Y."/>
        </authorList>
    </citation>
    <scope>NUCLEOTIDE SEQUENCE [LARGE SCALE GENOMIC DNA]</scope>
    <source>
        <strain evidence="7 8">GDMCC 1.1325</strain>
    </source>
</reference>
<keyword evidence="2" id="KW-0201">Cytochrome c-type biogenesis</keyword>
<dbReference type="RefSeq" id="WP_113616140.1">
    <property type="nucleotide sequence ID" value="NZ_QFFJ01000001.1"/>
</dbReference>
<dbReference type="Pfam" id="PF08534">
    <property type="entry name" value="Redoxin"/>
    <property type="match status" value="1"/>
</dbReference>
<evidence type="ECO:0000256" key="2">
    <source>
        <dbReference type="ARBA" id="ARBA00022748"/>
    </source>
</evidence>
<evidence type="ECO:0000256" key="3">
    <source>
        <dbReference type="ARBA" id="ARBA00023157"/>
    </source>
</evidence>
<feature type="signal peptide" evidence="5">
    <location>
        <begin position="1"/>
        <end position="24"/>
    </location>
</feature>
<dbReference type="PROSITE" id="PS51352">
    <property type="entry name" value="THIOREDOXIN_2"/>
    <property type="match status" value="1"/>
</dbReference>
<organism evidence="7 8">
    <name type="scientific">Chitinophaga flava</name>
    <dbReference type="NCBI Taxonomy" id="2259036"/>
    <lineage>
        <taxon>Bacteria</taxon>
        <taxon>Pseudomonadati</taxon>
        <taxon>Bacteroidota</taxon>
        <taxon>Chitinophagia</taxon>
        <taxon>Chitinophagales</taxon>
        <taxon>Chitinophagaceae</taxon>
        <taxon>Chitinophaga</taxon>
    </lineage>
</organism>
<dbReference type="Gene3D" id="3.40.30.10">
    <property type="entry name" value="Glutaredoxin"/>
    <property type="match status" value="1"/>
</dbReference>
<keyword evidence="8" id="KW-1185">Reference proteome</keyword>
<dbReference type="AlphaFoldDB" id="A0A365Y4M7"/>
<dbReference type="PANTHER" id="PTHR42852">
    <property type="entry name" value="THIOL:DISULFIDE INTERCHANGE PROTEIN DSBE"/>
    <property type="match status" value="1"/>
</dbReference>
<dbReference type="GO" id="GO:0016491">
    <property type="term" value="F:oxidoreductase activity"/>
    <property type="evidence" value="ECO:0007669"/>
    <property type="project" value="InterPro"/>
</dbReference>
<dbReference type="InterPro" id="IPR013740">
    <property type="entry name" value="Redoxin"/>
</dbReference>
<name>A0A365Y4M7_9BACT</name>
<protein>
    <recommendedName>
        <fullName evidence="6">Thioredoxin domain-containing protein</fullName>
    </recommendedName>
</protein>
<keyword evidence="5" id="KW-0732">Signal</keyword>
<evidence type="ECO:0000259" key="6">
    <source>
        <dbReference type="PROSITE" id="PS51352"/>
    </source>
</evidence>
<dbReference type="InterPro" id="IPR013766">
    <property type="entry name" value="Thioredoxin_domain"/>
</dbReference>
<proteinExistence type="predicted"/>
<comment type="caution">
    <text evidence="7">The sequence shown here is derived from an EMBL/GenBank/DDBJ whole genome shotgun (WGS) entry which is preliminary data.</text>
</comment>
<evidence type="ECO:0000313" key="7">
    <source>
        <dbReference type="EMBL" id="RBL93542.1"/>
    </source>
</evidence>
<comment type="subcellular location">
    <subcellularLocation>
        <location evidence="1">Cell envelope</location>
    </subcellularLocation>
</comment>
<dbReference type="SUPFAM" id="SSF52833">
    <property type="entry name" value="Thioredoxin-like"/>
    <property type="match status" value="1"/>
</dbReference>
<dbReference type="PANTHER" id="PTHR42852:SF6">
    <property type="entry name" value="THIOL:DISULFIDE INTERCHANGE PROTEIN DSBE"/>
    <property type="match status" value="1"/>
</dbReference>
<dbReference type="CDD" id="cd02966">
    <property type="entry name" value="TlpA_like_family"/>
    <property type="match status" value="1"/>
</dbReference>
<sequence length="459" mass="50817">MNQFNASRLLPLVACVALTARAVAGPAPVPSLAVIQGQAPEKAKKITLYAVDEGRKTEIANAVVNAQHAFAFAVPAPKEGFYYLSAGDRGGDTRIYVKSGDQLKLKMDNGAYIVESGSAENKQLQQWNDQLRVISKPAGLGDTSSYVSFFPKLEAFVPKVASLKKTVNTPNKKFNELLQYTMDVDVEYAALLFLMTPRSKHPEHSQYPAYYQQVVQNKKFCDSKLLANGEAAGILRLYAMFTHMMAKEKPKTFPSLEQMSGLFCNDTIKGLFITESLGGYRTFETLTEAVAPVKKYLVTDGQMQRYLAAEKAVRKFATGEVGFNFTGEDMSGKKVAFNDLKGKVVVVDVWATWCGPCKAELPYLQQLEEEMAGKNVTFVGFSVDEEKDKEKWAAFVKKQEMKGVQLFGAGWSDITKFYDIKGIPRFMVFDQKGNIVTIDAPRPSTPELKALIEKTLSNG</sequence>
<gene>
    <name evidence="7" type="ORF">DF182_13610</name>
</gene>
<feature type="chain" id="PRO_5016679283" description="Thioredoxin domain-containing protein" evidence="5">
    <location>
        <begin position="25"/>
        <end position="459"/>
    </location>
</feature>
<dbReference type="GO" id="GO:0017004">
    <property type="term" value="P:cytochrome complex assembly"/>
    <property type="evidence" value="ECO:0007669"/>
    <property type="project" value="UniProtKB-KW"/>
</dbReference>
<keyword evidence="4" id="KW-0676">Redox-active center</keyword>
<dbReference type="GO" id="GO:0030313">
    <property type="term" value="C:cell envelope"/>
    <property type="evidence" value="ECO:0007669"/>
    <property type="project" value="UniProtKB-SubCell"/>
</dbReference>
<dbReference type="OrthoDB" id="1095575at2"/>
<accession>A0A365Y4M7</accession>
<dbReference type="EMBL" id="QFFJ01000001">
    <property type="protein sequence ID" value="RBL93542.1"/>
    <property type="molecule type" value="Genomic_DNA"/>
</dbReference>
<evidence type="ECO:0000256" key="5">
    <source>
        <dbReference type="SAM" id="SignalP"/>
    </source>
</evidence>
<dbReference type="InterPro" id="IPR017937">
    <property type="entry name" value="Thioredoxin_CS"/>
</dbReference>
<evidence type="ECO:0000256" key="1">
    <source>
        <dbReference type="ARBA" id="ARBA00004196"/>
    </source>
</evidence>
<feature type="domain" description="Thioredoxin" evidence="6">
    <location>
        <begin position="316"/>
        <end position="457"/>
    </location>
</feature>
<dbReference type="InterPro" id="IPR036249">
    <property type="entry name" value="Thioredoxin-like_sf"/>
</dbReference>
<keyword evidence="3" id="KW-1015">Disulfide bond</keyword>
<evidence type="ECO:0000313" key="8">
    <source>
        <dbReference type="Proteomes" id="UP000253410"/>
    </source>
</evidence>
<dbReference type="InterPro" id="IPR050553">
    <property type="entry name" value="Thioredoxin_ResA/DsbE_sf"/>
</dbReference>
<dbReference type="Proteomes" id="UP000253410">
    <property type="component" value="Unassembled WGS sequence"/>
</dbReference>
<evidence type="ECO:0000256" key="4">
    <source>
        <dbReference type="ARBA" id="ARBA00023284"/>
    </source>
</evidence>
<dbReference type="PROSITE" id="PS00194">
    <property type="entry name" value="THIOREDOXIN_1"/>
    <property type="match status" value="1"/>
</dbReference>